<dbReference type="AlphaFoldDB" id="A0A7C7D7T6"/>
<name>A0A7C7D7T6_9FIRM</name>
<dbReference type="InterPro" id="IPR029039">
    <property type="entry name" value="Flavoprotein-like_sf"/>
</dbReference>
<dbReference type="PANTHER" id="PTHR43741:SF4">
    <property type="entry name" value="FMN-DEPENDENT NADH:QUINONE OXIDOREDUCTASE"/>
    <property type="match status" value="1"/>
</dbReference>
<dbReference type="Proteomes" id="UP000553059">
    <property type="component" value="Unassembled WGS sequence"/>
</dbReference>
<organism evidence="2 3">
    <name type="scientific">Desulfitobacterium dehalogenans</name>
    <dbReference type="NCBI Taxonomy" id="36854"/>
    <lineage>
        <taxon>Bacteria</taxon>
        <taxon>Bacillati</taxon>
        <taxon>Bacillota</taxon>
        <taxon>Clostridia</taxon>
        <taxon>Eubacteriales</taxon>
        <taxon>Desulfitobacteriaceae</taxon>
        <taxon>Desulfitobacterium</taxon>
    </lineage>
</organism>
<dbReference type="PANTHER" id="PTHR43741">
    <property type="entry name" value="FMN-DEPENDENT NADH-AZOREDUCTASE 1"/>
    <property type="match status" value="1"/>
</dbReference>
<dbReference type="Gene3D" id="3.40.50.360">
    <property type="match status" value="1"/>
</dbReference>
<accession>A0A7C7D7T6</accession>
<evidence type="ECO:0000313" key="2">
    <source>
        <dbReference type="EMBL" id="HHY28394.1"/>
    </source>
</evidence>
<evidence type="ECO:0000259" key="1">
    <source>
        <dbReference type="Pfam" id="PF03358"/>
    </source>
</evidence>
<proteinExistence type="predicted"/>
<evidence type="ECO:0000313" key="3">
    <source>
        <dbReference type="Proteomes" id="UP000553059"/>
    </source>
</evidence>
<gene>
    <name evidence="2" type="ORF">GX523_16965</name>
</gene>
<dbReference type="Pfam" id="PF03358">
    <property type="entry name" value="FMN_red"/>
    <property type="match status" value="1"/>
</dbReference>
<protein>
    <submittedName>
        <fullName evidence="2">Flavodoxin family protein</fullName>
    </submittedName>
</protein>
<dbReference type="EMBL" id="DUTF01000360">
    <property type="protein sequence ID" value="HHY28394.1"/>
    <property type="molecule type" value="Genomic_DNA"/>
</dbReference>
<dbReference type="InterPro" id="IPR005025">
    <property type="entry name" value="FMN_Rdtase-like_dom"/>
</dbReference>
<dbReference type="InterPro" id="IPR050104">
    <property type="entry name" value="FMN-dep_NADH:Q_OxRdtase_AzoR1"/>
</dbReference>
<dbReference type="GO" id="GO:0016491">
    <property type="term" value="F:oxidoreductase activity"/>
    <property type="evidence" value="ECO:0007669"/>
    <property type="project" value="InterPro"/>
</dbReference>
<dbReference type="SUPFAM" id="SSF52218">
    <property type="entry name" value="Flavoproteins"/>
    <property type="match status" value="1"/>
</dbReference>
<reference evidence="2 3" key="1">
    <citation type="journal article" date="2020" name="Biotechnol. Biofuels">
        <title>New insights from the biogas microbiome by comprehensive genome-resolved metagenomics of nearly 1600 species originating from multiple anaerobic digesters.</title>
        <authorList>
            <person name="Campanaro S."/>
            <person name="Treu L."/>
            <person name="Rodriguez-R L.M."/>
            <person name="Kovalovszki A."/>
            <person name="Ziels R.M."/>
            <person name="Maus I."/>
            <person name="Zhu X."/>
            <person name="Kougias P.G."/>
            <person name="Basile A."/>
            <person name="Luo G."/>
            <person name="Schluter A."/>
            <person name="Konstantinidis K.T."/>
            <person name="Angelidaki I."/>
        </authorList>
    </citation>
    <scope>NUCLEOTIDE SEQUENCE [LARGE SCALE GENOMIC DNA]</scope>
    <source>
        <strain evidence="2">AS05jafATM_4</strain>
    </source>
</reference>
<feature type="domain" description="NADPH-dependent FMN reductase-like" evidence="1">
    <location>
        <begin position="1"/>
        <end position="133"/>
    </location>
</feature>
<sequence>MKVCILMGSPRKNGNTIKLLKPFMEELELHNIQYDLIWLYDKQIEPCIACRSCQKGWAVFGCHYKDDAQEIFDKLCDCDVIVLATPIYSWFCTPPMKSLLDRLVYGMNKYYGDEKGPSLWAGKKLAIITTCGYRPEKGADLFEEAIKRYCKHSQLNYVGMAAQRDLGYKSIFVPDDKLSRTFAHQIISFV</sequence>
<comment type="caution">
    <text evidence="2">The sequence shown here is derived from an EMBL/GenBank/DDBJ whole genome shotgun (WGS) entry which is preliminary data.</text>
</comment>